<dbReference type="Gene3D" id="3.40.720.10">
    <property type="entry name" value="Alkaline Phosphatase, subunit A"/>
    <property type="match status" value="2"/>
</dbReference>
<evidence type="ECO:0000313" key="2">
    <source>
        <dbReference type="EMBL" id="KAI8042793.1"/>
    </source>
</evidence>
<gene>
    <name evidence="2" type="ORF">M5D96_004116</name>
</gene>
<dbReference type="Proteomes" id="UP001059596">
    <property type="component" value="Unassembled WGS sequence"/>
</dbReference>
<keyword evidence="1" id="KW-1133">Transmembrane helix</keyword>
<evidence type="ECO:0000256" key="1">
    <source>
        <dbReference type="SAM" id="Phobius"/>
    </source>
</evidence>
<sequence length="1129" mass="132803">MVRVFTSTINQLFGFLLVITFICLWIMLSLNDNTNFKISIREIHGVEKHFYVKSGKCKIPYVDPFNEEFLKVNKPTMFIPCTNESDLITVHYDDLLNQYMLHINEEVVHKLSLTNRSDFACFYQKIIYGQSPDRYDKKGNRTKLTQDYLVPLDVEGMLVDCRTADAMRTLQKDAFMFVQYQETHQNIQPHRKPSVIMYGIDTVSRTNLRRMMPMIYEFLKSPGWFEMMGYNKFMQRFVADRPIWGMFWSTHFSHDDFFMLSAMQHKILNDLLNFEKDGAFEHTIMIFFSDHGARYGPLMRMKESFLEQRLPMMFIYLPPWFRKMYPQYADALSQNQKRLSSNFDVYSTLKHIVNIGGPLEVRNTSWSFDCPQCQSLFYPLPENRSCLQASIAEAYCTCHNYQEVEEEQSWTWRMADLVVDRINHYLRHNHIQHLCSNLTLKTVNITEQRMDEVEGDESRPMGMRHYHTKFQVHQNMAEFFATTLYDVETEELEINVELISRINRYGSDSPSPRSRILAKPKPQLYYVKTQKCQIPYVDPFNAEVMEIYKPQVLVTCSNESDLVSTEYNEKLKRHILHIDDEVGLQLLNFTEAEYNCFYREIKYGSQADTYDNLTAKKYFTDGYVVPQHVEGMVVECQTAEDPKVVLQKDAFMFVQHQPLPKDLQKPRAARKPSVIMYGIDSLSRINLRRTMPKVFSFLQGAGWYEMQGYNKVADNSFPNILAILSGYSERTAREQVCDTNKAGCLDEMPMMWKYFKNASYLTGYAEDESNSNHFSYLKPGFTRKPMDYYFRPMLRALESELDVYRLPEHDYMRYCLGRRMANRYIYDYGRQFAQRFVHERPIWGMFWSNHFSHDDPFLPSAMQDKVLGDLLDFHTDGAFEEMIMIFFADHGTRFGKLTWLQEGFLEERLPMMFIYLPPWFRETYPTYVQALELNQHRLSSNFDLHNTLKHIVEIGGTPDGPVLPKSFDCPTCQSLFYPLPVDRTCSQAGIEEHWCTCDPYKTIKGQTWTDTIAESVIDRMNEYFVHKNLSHLCSNLTLNYVHKTEIKTSLGVQWYDELNQVETAVYRIKFKVAENSADFQATVVYNNATQKAEVDVEKISRTNTYKEDSTCIEDKLAKLYCICFSDLKS</sequence>
<keyword evidence="1" id="KW-0472">Membrane</keyword>
<dbReference type="Pfam" id="PF02995">
    <property type="entry name" value="DUF229"/>
    <property type="match status" value="2"/>
</dbReference>
<dbReference type="InterPro" id="IPR004245">
    <property type="entry name" value="DUF229"/>
</dbReference>
<reference evidence="2" key="1">
    <citation type="journal article" date="2023" name="Genome Biol. Evol.">
        <title>Long-read-based Genome Assembly of Drosophila gunungcola Reveals Fewer Chemosensory Genes in Flower-breeding Species.</title>
        <authorList>
            <person name="Negi A."/>
            <person name="Liao B.Y."/>
            <person name="Yeh S.D."/>
        </authorList>
    </citation>
    <scope>NUCLEOTIDE SEQUENCE</scope>
    <source>
        <strain evidence="2">Sukarami</strain>
    </source>
</reference>
<dbReference type="AlphaFoldDB" id="A0A9P9YTV7"/>
<protein>
    <submittedName>
        <fullName evidence="2">Uncharacterized protein</fullName>
    </submittedName>
</protein>
<dbReference type="PANTHER" id="PTHR10974">
    <property type="entry name" value="FI08016P-RELATED"/>
    <property type="match status" value="1"/>
</dbReference>
<dbReference type="InterPro" id="IPR017850">
    <property type="entry name" value="Alkaline_phosphatase_core_sf"/>
</dbReference>
<keyword evidence="3" id="KW-1185">Reference proteome</keyword>
<dbReference type="GO" id="GO:0005615">
    <property type="term" value="C:extracellular space"/>
    <property type="evidence" value="ECO:0007669"/>
    <property type="project" value="TreeGrafter"/>
</dbReference>
<dbReference type="SUPFAM" id="SSF53649">
    <property type="entry name" value="Alkaline phosphatase-like"/>
    <property type="match status" value="2"/>
</dbReference>
<keyword evidence="1" id="KW-0812">Transmembrane</keyword>
<dbReference type="EMBL" id="JAMKOV010000002">
    <property type="protein sequence ID" value="KAI8042793.1"/>
    <property type="molecule type" value="Genomic_DNA"/>
</dbReference>
<name>A0A9P9YTV7_9MUSC</name>
<feature type="transmembrane region" description="Helical" evidence="1">
    <location>
        <begin position="12"/>
        <end position="30"/>
    </location>
</feature>
<accession>A0A9P9YTV7</accession>
<comment type="caution">
    <text evidence="2">The sequence shown here is derived from an EMBL/GenBank/DDBJ whole genome shotgun (WGS) entry which is preliminary data.</text>
</comment>
<dbReference type="CDD" id="cd16021">
    <property type="entry name" value="ALP_like"/>
    <property type="match status" value="1"/>
</dbReference>
<proteinExistence type="predicted"/>
<dbReference type="FunFam" id="3.40.720.10:FF:000017">
    <property type="entry name" value="Predicted protein"/>
    <property type="match status" value="1"/>
</dbReference>
<evidence type="ECO:0000313" key="3">
    <source>
        <dbReference type="Proteomes" id="UP001059596"/>
    </source>
</evidence>
<dbReference type="PANTHER" id="PTHR10974:SF9">
    <property type="entry name" value="DUF229 DOMAIN CONTAINING PROTEIN-RELATED"/>
    <property type="match status" value="1"/>
</dbReference>
<organism evidence="2 3">
    <name type="scientific">Drosophila gunungcola</name>
    <name type="common">fruit fly</name>
    <dbReference type="NCBI Taxonomy" id="103775"/>
    <lineage>
        <taxon>Eukaryota</taxon>
        <taxon>Metazoa</taxon>
        <taxon>Ecdysozoa</taxon>
        <taxon>Arthropoda</taxon>
        <taxon>Hexapoda</taxon>
        <taxon>Insecta</taxon>
        <taxon>Pterygota</taxon>
        <taxon>Neoptera</taxon>
        <taxon>Endopterygota</taxon>
        <taxon>Diptera</taxon>
        <taxon>Brachycera</taxon>
        <taxon>Muscomorpha</taxon>
        <taxon>Ephydroidea</taxon>
        <taxon>Drosophilidae</taxon>
        <taxon>Drosophila</taxon>
        <taxon>Sophophora</taxon>
    </lineage>
</organism>